<evidence type="ECO:0000313" key="1">
    <source>
        <dbReference type="EMBL" id="GAA4337900.1"/>
    </source>
</evidence>
<gene>
    <name evidence="1" type="ORF">GCM10023184_33970</name>
</gene>
<reference evidence="2" key="1">
    <citation type="journal article" date="2019" name="Int. J. Syst. Evol. Microbiol.">
        <title>The Global Catalogue of Microorganisms (GCM) 10K type strain sequencing project: providing services to taxonomists for standard genome sequencing and annotation.</title>
        <authorList>
            <consortium name="The Broad Institute Genomics Platform"/>
            <consortium name="The Broad Institute Genome Sequencing Center for Infectious Disease"/>
            <person name="Wu L."/>
            <person name="Ma J."/>
        </authorList>
    </citation>
    <scope>NUCLEOTIDE SEQUENCE [LARGE SCALE GENOMIC DNA]</scope>
    <source>
        <strain evidence="2">JCM 17919</strain>
    </source>
</reference>
<protein>
    <submittedName>
        <fullName evidence="1">DUF2480 family protein</fullName>
    </submittedName>
</protein>
<dbReference type="Proteomes" id="UP001501725">
    <property type="component" value="Unassembled WGS sequence"/>
</dbReference>
<proteinExistence type="predicted"/>
<organism evidence="1 2">
    <name type="scientific">Flaviaesturariibacter amylovorans</name>
    <dbReference type="NCBI Taxonomy" id="1084520"/>
    <lineage>
        <taxon>Bacteria</taxon>
        <taxon>Pseudomonadati</taxon>
        <taxon>Bacteroidota</taxon>
        <taxon>Chitinophagia</taxon>
        <taxon>Chitinophagales</taxon>
        <taxon>Chitinophagaceae</taxon>
        <taxon>Flaviaestuariibacter</taxon>
    </lineage>
</organism>
<dbReference type="Pfam" id="PF10652">
    <property type="entry name" value="DUF2480"/>
    <property type="match status" value="1"/>
</dbReference>
<dbReference type="InterPro" id="IPR018914">
    <property type="entry name" value="DUF2480"/>
</dbReference>
<keyword evidence="2" id="KW-1185">Reference proteome</keyword>
<comment type="caution">
    <text evidence="1">The sequence shown here is derived from an EMBL/GenBank/DDBJ whole genome shotgun (WGS) entry which is preliminary data.</text>
</comment>
<sequence length="176" mass="19357">MSDASPNNNPDLLVNKVAQSGILSLDLEAYLPAAPVTTFDLKDHLFMGLILKEKDFRQALKEKDWSDYSGTYVAVTCSVDAIIPVWAYMLVTSYLQPVAREVYVGTEAELYKHVVLQNIDALDASAYDGQRVVVKGCGDVAIEPYAYAAITQKLLPVAKSVMYGEPCSTVPVYKKK</sequence>
<dbReference type="EMBL" id="BAABGY010000011">
    <property type="protein sequence ID" value="GAA4337900.1"/>
    <property type="molecule type" value="Genomic_DNA"/>
</dbReference>
<evidence type="ECO:0000313" key="2">
    <source>
        <dbReference type="Proteomes" id="UP001501725"/>
    </source>
</evidence>
<name>A0ABP8HDJ8_9BACT</name>
<dbReference type="RefSeq" id="WP_345256983.1">
    <property type="nucleotide sequence ID" value="NZ_BAABGY010000011.1"/>
</dbReference>
<accession>A0ABP8HDJ8</accession>